<protein>
    <submittedName>
        <fullName evidence="1">Uncharacterized protein</fullName>
    </submittedName>
</protein>
<proteinExistence type="predicted"/>
<evidence type="ECO:0000313" key="1">
    <source>
        <dbReference type="EMBL" id="VAW65677.1"/>
    </source>
</evidence>
<dbReference type="EMBL" id="UOFI01000069">
    <property type="protein sequence ID" value="VAW65677.1"/>
    <property type="molecule type" value="Genomic_DNA"/>
</dbReference>
<accession>A0A3B0XR13</accession>
<reference evidence="1" key="1">
    <citation type="submission" date="2018-06" db="EMBL/GenBank/DDBJ databases">
        <authorList>
            <person name="Zhirakovskaya E."/>
        </authorList>
    </citation>
    <scope>NUCLEOTIDE SEQUENCE</scope>
</reference>
<dbReference type="AlphaFoldDB" id="A0A3B0XR13"/>
<sequence length="55" mass="6393">MGGHFFVQALDSVNIMKCKYNKPIEKKHPLYNALVNQNTPFGSKKNRHYLLACRK</sequence>
<name>A0A3B0XR13_9ZZZZ</name>
<organism evidence="1">
    <name type="scientific">hydrothermal vent metagenome</name>
    <dbReference type="NCBI Taxonomy" id="652676"/>
    <lineage>
        <taxon>unclassified sequences</taxon>
        <taxon>metagenomes</taxon>
        <taxon>ecological metagenomes</taxon>
    </lineage>
</organism>
<gene>
    <name evidence="1" type="ORF">MNBD_GAMMA09-3256</name>
</gene>